<keyword evidence="7" id="KW-1185">Reference proteome</keyword>
<dbReference type="PANTHER" id="PTHR46017:SF2">
    <property type="entry name" value="MANNOSYLGLYCERATE HYDROLASE"/>
    <property type="match status" value="1"/>
</dbReference>
<accession>A0ABS4IW06</accession>
<dbReference type="Pfam" id="PF07748">
    <property type="entry name" value="Glyco_hydro_38C"/>
    <property type="match status" value="1"/>
</dbReference>
<name>A0ABS4IW06_9BACL</name>
<dbReference type="InterPro" id="IPR028995">
    <property type="entry name" value="Glyco_hydro_57/38_cen_sf"/>
</dbReference>
<dbReference type="EC" id="3.2.1.24" evidence="6"/>
<keyword evidence="3 6" id="KW-0378">Hydrolase</keyword>
<keyword evidence="4 6" id="KW-0326">Glycosidase</keyword>
<dbReference type="Gene3D" id="2.70.98.30">
    <property type="entry name" value="Golgi alpha-mannosidase II, domain 4"/>
    <property type="match status" value="1"/>
</dbReference>
<dbReference type="Proteomes" id="UP001519287">
    <property type="component" value="Unassembled WGS sequence"/>
</dbReference>
<comment type="similarity">
    <text evidence="1">Belongs to the glycosyl hydrolase 38 family.</text>
</comment>
<dbReference type="Gene3D" id="3.20.110.10">
    <property type="entry name" value="Glycoside hydrolase 38, N terminal domain"/>
    <property type="match status" value="1"/>
</dbReference>
<evidence type="ECO:0000313" key="7">
    <source>
        <dbReference type="Proteomes" id="UP001519287"/>
    </source>
</evidence>
<gene>
    <name evidence="6" type="ORF">J2Z66_003384</name>
</gene>
<reference evidence="6 7" key="1">
    <citation type="submission" date="2021-03" db="EMBL/GenBank/DDBJ databases">
        <title>Genomic Encyclopedia of Type Strains, Phase IV (KMG-IV): sequencing the most valuable type-strain genomes for metagenomic binning, comparative biology and taxonomic classification.</title>
        <authorList>
            <person name="Goeker M."/>
        </authorList>
    </citation>
    <scope>NUCLEOTIDE SEQUENCE [LARGE SCALE GENOMIC DNA]</scope>
    <source>
        <strain evidence="6 7">DSM 26048</strain>
    </source>
</reference>
<evidence type="ECO:0000259" key="5">
    <source>
        <dbReference type="SMART" id="SM00872"/>
    </source>
</evidence>
<dbReference type="Pfam" id="PF09261">
    <property type="entry name" value="Alpha-mann_mid"/>
    <property type="match status" value="1"/>
</dbReference>
<dbReference type="InterPro" id="IPR027291">
    <property type="entry name" value="Glyco_hydro_38_N_sf"/>
</dbReference>
<evidence type="ECO:0000256" key="1">
    <source>
        <dbReference type="ARBA" id="ARBA00009792"/>
    </source>
</evidence>
<evidence type="ECO:0000256" key="4">
    <source>
        <dbReference type="ARBA" id="ARBA00023295"/>
    </source>
</evidence>
<dbReference type="InterPro" id="IPR011682">
    <property type="entry name" value="Glyco_hydro_38_C"/>
</dbReference>
<dbReference type="Pfam" id="PF01074">
    <property type="entry name" value="Glyco_hydro_38N"/>
    <property type="match status" value="1"/>
</dbReference>
<dbReference type="Pfam" id="PF17677">
    <property type="entry name" value="Glyco_hydro38C2"/>
    <property type="match status" value="1"/>
</dbReference>
<dbReference type="RefSeq" id="WP_209972507.1">
    <property type="nucleotide sequence ID" value="NZ_JAGGLB010000010.1"/>
</dbReference>
<protein>
    <submittedName>
        <fullName evidence="6">Alpha-mannosidase/mannosylglycerate hydrolase</fullName>
        <ecNumber evidence="6">3.2.1.170</ecNumber>
        <ecNumber evidence="6">3.2.1.24</ecNumber>
    </submittedName>
</protein>
<dbReference type="InterPro" id="IPR037094">
    <property type="entry name" value="Glyco_hydro_38_cen_sf"/>
</dbReference>
<evidence type="ECO:0000256" key="3">
    <source>
        <dbReference type="ARBA" id="ARBA00022801"/>
    </source>
</evidence>
<keyword evidence="2" id="KW-0479">Metal-binding</keyword>
<dbReference type="SMART" id="SM00872">
    <property type="entry name" value="Alpha-mann_mid"/>
    <property type="match status" value="1"/>
</dbReference>
<evidence type="ECO:0000256" key="2">
    <source>
        <dbReference type="ARBA" id="ARBA00022723"/>
    </source>
</evidence>
<dbReference type="Gene3D" id="1.20.1270.50">
    <property type="entry name" value="Glycoside hydrolase family 38, central domain"/>
    <property type="match status" value="1"/>
</dbReference>
<dbReference type="GO" id="GO:0102546">
    <property type="term" value="F:mannosylglycerate hydrolase activity"/>
    <property type="evidence" value="ECO:0007669"/>
    <property type="project" value="UniProtKB-EC"/>
</dbReference>
<dbReference type="PANTHER" id="PTHR46017">
    <property type="entry name" value="ALPHA-MANNOSIDASE 2C1"/>
    <property type="match status" value="1"/>
</dbReference>
<dbReference type="Gene3D" id="2.60.40.2210">
    <property type="match status" value="1"/>
</dbReference>
<dbReference type="Gene3D" id="2.60.40.2220">
    <property type="match status" value="1"/>
</dbReference>
<dbReference type="EC" id="3.2.1.170" evidence="6"/>
<sequence length="892" mass="101625">MTPKTIYYYSGTHWDREWYQSFQGFRYRLVTMMNDLIEVLESQPDFAVFHLDGQTIVLEDFLEIEPGKRGRLQKLIQDRRIIIGPWYVMPDEYLLSGESLIRNLIKGIHISGEWGTEAWKYGYLCDIFGHIAQMPQIFNGFGISHAVVGRGVNDHTVPAHFLWRSPDGSECITFKLQDEGMYGAFLVALNEADSKKLSGEEKDAFLKERTDFELKRSPFPVHLLMDSCDHGHIRKDTNNVLETLRRLYPEAEFKHVNIEQMGVQLEQYRDQMTVRTGELNESTKKKGFNRLLPNILSSYYPLKQANDNCQTLLEKWVEPLTALAALKGKALQKTYVDLAWTYLIQNHPHDSICGCSIDQVHQDMRYRFDQSAGISEQLVRDVMNQEANKYVPSEGSWRNVISIWNPLPFARRTVVTVDLDLPVNYPFKNEVHYGYEAKNSFKLHNHLGEEVPYGLVSMRKNWKYRAFNQKVGAYNRHTISFEADLPAMGYAEYDVVPFEGTCRYLQVMSRHEREVENEHLKLSIDNDGTINIYNKASGSRYEHLLSYLDDGEIGDGYNHANPVEDRLISSYGAPCIIERIENGPVRTVFQITHTIMVPSRIEELPYGFIRSAEMTALTIRSKIGLSQGAAYVDVETVVENNVRDHRLRVSLPTGCQSDTYFVNQPYAFMERPTGVDTSTQDWKECAVAERQMGGIVGKRGSDGNGLAFVSAYGLHECAAIDDEYGTIHVTLLRSFRRTVESNGEEGGQLIGKLNYKYVIAPMDQSTSYADLVRLQDALQAGVRTWSAKIGEAYTIAAPTSHFQLSESNICLSALKQPENGSKNEIIVRCCNMSSDSSTARFSSSHVVRNVMKVNLNEEGSEALLHEKDGFDIQLKAWEIQTYRVHFLEDGDS</sequence>
<dbReference type="SUPFAM" id="SSF74650">
    <property type="entry name" value="Galactose mutarotase-like"/>
    <property type="match status" value="1"/>
</dbReference>
<dbReference type="EMBL" id="JAGGLB010000010">
    <property type="protein sequence ID" value="MBP1991777.1"/>
    <property type="molecule type" value="Genomic_DNA"/>
</dbReference>
<comment type="caution">
    <text evidence="6">The sequence shown here is derived from an EMBL/GenBank/DDBJ whole genome shotgun (WGS) entry which is preliminary data.</text>
</comment>
<dbReference type="InterPro" id="IPR011330">
    <property type="entry name" value="Glyco_hydro/deAcase_b/a-brl"/>
</dbReference>
<dbReference type="GO" id="GO:0004559">
    <property type="term" value="F:alpha-mannosidase activity"/>
    <property type="evidence" value="ECO:0007669"/>
    <property type="project" value="UniProtKB-EC"/>
</dbReference>
<dbReference type="InterPro" id="IPR041147">
    <property type="entry name" value="GH38_C"/>
</dbReference>
<evidence type="ECO:0000313" key="6">
    <source>
        <dbReference type="EMBL" id="MBP1991777.1"/>
    </source>
</evidence>
<dbReference type="InterPro" id="IPR000602">
    <property type="entry name" value="Glyco_hydro_38_N"/>
</dbReference>
<dbReference type="SUPFAM" id="SSF88713">
    <property type="entry name" value="Glycoside hydrolase/deacetylase"/>
    <property type="match status" value="1"/>
</dbReference>
<dbReference type="InterPro" id="IPR011013">
    <property type="entry name" value="Gal_mutarotase_sf_dom"/>
</dbReference>
<organism evidence="6 7">
    <name type="scientific">Paenibacillus eucommiae</name>
    <dbReference type="NCBI Taxonomy" id="1355755"/>
    <lineage>
        <taxon>Bacteria</taxon>
        <taxon>Bacillati</taxon>
        <taxon>Bacillota</taxon>
        <taxon>Bacilli</taxon>
        <taxon>Bacillales</taxon>
        <taxon>Paenibacillaceae</taxon>
        <taxon>Paenibacillus</taxon>
    </lineage>
</organism>
<dbReference type="InterPro" id="IPR015341">
    <property type="entry name" value="Glyco_hydro_38_cen"/>
</dbReference>
<feature type="domain" description="Glycoside hydrolase family 38 central" evidence="5">
    <location>
        <begin position="297"/>
        <end position="368"/>
    </location>
</feature>
<proteinExistence type="inferred from homology"/>
<dbReference type="SUPFAM" id="SSF88688">
    <property type="entry name" value="Families 57/38 glycoside transferase middle domain"/>
    <property type="match status" value="1"/>
</dbReference>